<dbReference type="Pfam" id="PF01661">
    <property type="entry name" value="Macro"/>
    <property type="match status" value="1"/>
</dbReference>
<dbReference type="PANTHER" id="PTHR11106:SF111">
    <property type="entry name" value="MACRO DOMAIN-CONTAINING PROTEIN"/>
    <property type="match status" value="1"/>
</dbReference>
<dbReference type="SMART" id="SM00506">
    <property type="entry name" value="A1pp"/>
    <property type="match status" value="1"/>
</dbReference>
<dbReference type="PROSITE" id="PS51154">
    <property type="entry name" value="MACRO"/>
    <property type="match status" value="1"/>
</dbReference>
<dbReference type="EMBL" id="FNPE01000009">
    <property type="protein sequence ID" value="SDY90034.1"/>
    <property type="molecule type" value="Genomic_DNA"/>
</dbReference>
<evidence type="ECO:0000259" key="1">
    <source>
        <dbReference type="PROSITE" id="PS51154"/>
    </source>
</evidence>
<dbReference type="SUPFAM" id="SSF52949">
    <property type="entry name" value="Macro domain-like"/>
    <property type="match status" value="1"/>
</dbReference>
<dbReference type="AlphaFoldDB" id="A0A1H3NMK2"/>
<gene>
    <name evidence="2" type="ORF">SAMN05421547_10945</name>
</gene>
<organism evidence="2 3">
    <name type="scientific">Delftia lacustris</name>
    <dbReference type="NCBI Taxonomy" id="558537"/>
    <lineage>
        <taxon>Bacteria</taxon>
        <taxon>Pseudomonadati</taxon>
        <taxon>Pseudomonadota</taxon>
        <taxon>Betaproteobacteria</taxon>
        <taxon>Burkholderiales</taxon>
        <taxon>Comamonadaceae</taxon>
        <taxon>Delftia</taxon>
    </lineage>
</organism>
<evidence type="ECO:0000313" key="2">
    <source>
        <dbReference type="EMBL" id="SDY90034.1"/>
    </source>
</evidence>
<proteinExistence type="predicted"/>
<dbReference type="GeneID" id="94692319"/>
<accession>A0A1H3NMK2</accession>
<dbReference type="InterPro" id="IPR002589">
    <property type="entry name" value="Macro_dom"/>
</dbReference>
<dbReference type="Proteomes" id="UP000183417">
    <property type="component" value="Unassembled WGS sequence"/>
</dbReference>
<reference evidence="2 3" key="1">
    <citation type="submission" date="2016-10" db="EMBL/GenBank/DDBJ databases">
        <authorList>
            <person name="de Groot N.N."/>
        </authorList>
    </citation>
    <scope>NUCLEOTIDE SEQUENCE [LARGE SCALE GENOMIC DNA]</scope>
    <source>
        <strain evidence="2 3">LMG 24775</strain>
    </source>
</reference>
<evidence type="ECO:0000313" key="3">
    <source>
        <dbReference type="Proteomes" id="UP000183417"/>
    </source>
</evidence>
<feature type="domain" description="Macro" evidence="1">
    <location>
        <begin position="1"/>
        <end position="156"/>
    </location>
</feature>
<name>A0A1H3NMK2_9BURK</name>
<protein>
    <submittedName>
        <fullName evidence="2">O-acetyl-ADP-ribose deacetylase (Regulator of RNase III), contains Macro domain</fullName>
    </submittedName>
</protein>
<sequence length="156" mass="16884">MNIRIVNGDLLDQDVEVIVNSWNRNIIPWWLLIPQGVSGAIKRKGGLQPFLEVARAGPIPLGDAVLTSAGRLPFKGIIHVAGINLLWRASELSIERSIHSALQLVNDHGFKSVAFPLIGCGSGGFNEDTAIRIMKNTIAQVETRAAVVLVVFGKAR</sequence>
<dbReference type="Gene3D" id="3.40.220.10">
    <property type="entry name" value="Leucine Aminopeptidase, subunit E, domain 1"/>
    <property type="match status" value="1"/>
</dbReference>
<dbReference type="InterPro" id="IPR043472">
    <property type="entry name" value="Macro_dom-like"/>
</dbReference>
<dbReference type="RefSeq" id="WP_046987974.1">
    <property type="nucleotide sequence ID" value="NZ_CP141274.1"/>
</dbReference>
<dbReference type="PANTHER" id="PTHR11106">
    <property type="entry name" value="GANGLIOSIDE INDUCED DIFFERENTIATION ASSOCIATED PROTEIN 2-RELATED"/>
    <property type="match status" value="1"/>
</dbReference>